<dbReference type="AlphaFoldDB" id="A0A1I7X3D2"/>
<dbReference type="Proteomes" id="UP000095283">
    <property type="component" value="Unplaced"/>
</dbReference>
<protein>
    <submittedName>
        <fullName evidence="2">Uncharacterized protein</fullName>
    </submittedName>
</protein>
<evidence type="ECO:0000313" key="1">
    <source>
        <dbReference type="Proteomes" id="UP000095283"/>
    </source>
</evidence>
<reference evidence="2" key="1">
    <citation type="submission" date="2016-11" db="UniProtKB">
        <authorList>
            <consortium name="WormBaseParasite"/>
        </authorList>
    </citation>
    <scope>IDENTIFICATION</scope>
</reference>
<accession>A0A1I7X3D2</accession>
<proteinExistence type="predicted"/>
<name>A0A1I7X3D2_HETBA</name>
<dbReference type="WBParaSite" id="Hba_12101">
    <property type="protein sequence ID" value="Hba_12101"/>
    <property type="gene ID" value="Hba_12101"/>
</dbReference>
<evidence type="ECO:0000313" key="2">
    <source>
        <dbReference type="WBParaSite" id="Hba_12101"/>
    </source>
</evidence>
<keyword evidence="1" id="KW-1185">Reference proteome</keyword>
<organism evidence="1 2">
    <name type="scientific">Heterorhabditis bacteriophora</name>
    <name type="common">Entomopathogenic nematode worm</name>
    <dbReference type="NCBI Taxonomy" id="37862"/>
    <lineage>
        <taxon>Eukaryota</taxon>
        <taxon>Metazoa</taxon>
        <taxon>Ecdysozoa</taxon>
        <taxon>Nematoda</taxon>
        <taxon>Chromadorea</taxon>
        <taxon>Rhabditida</taxon>
        <taxon>Rhabditina</taxon>
        <taxon>Rhabditomorpha</taxon>
        <taxon>Strongyloidea</taxon>
        <taxon>Heterorhabditidae</taxon>
        <taxon>Heterorhabditis</taxon>
    </lineage>
</organism>
<sequence length="56" mass="6412">MLYEDTLTYNQWHIISKEMLKRKSSDGCSSRRLQQPVTTIGTSLNSCFNHIPHTSG</sequence>